<evidence type="ECO:0000259" key="7">
    <source>
        <dbReference type="Pfam" id="PF13906"/>
    </source>
</evidence>
<evidence type="ECO:0000313" key="8">
    <source>
        <dbReference type="EMBL" id="KAJ0219360.1"/>
    </source>
</evidence>
<reference evidence="8 9" key="1">
    <citation type="journal article" date="2017" name="Nat. Commun.">
        <title>Genome assembly with in vitro proximity ligation data and whole-genome triplication in lettuce.</title>
        <authorList>
            <person name="Reyes-Chin-Wo S."/>
            <person name="Wang Z."/>
            <person name="Yang X."/>
            <person name="Kozik A."/>
            <person name="Arikit S."/>
            <person name="Song C."/>
            <person name="Xia L."/>
            <person name="Froenicke L."/>
            <person name="Lavelle D.O."/>
            <person name="Truco M.J."/>
            <person name="Xia R."/>
            <person name="Zhu S."/>
            <person name="Xu C."/>
            <person name="Xu H."/>
            <person name="Xu X."/>
            <person name="Cox K."/>
            <person name="Korf I."/>
            <person name="Meyers B.C."/>
            <person name="Michelmore R.W."/>
        </authorList>
    </citation>
    <scope>NUCLEOTIDE SEQUENCE [LARGE SCALE GENOMIC DNA]</scope>
    <source>
        <strain evidence="9">cv. Salinas</strain>
        <tissue evidence="8">Seedlings</tissue>
    </source>
</reference>
<feature type="transmembrane region" description="Helical" evidence="6">
    <location>
        <begin position="50"/>
        <end position="71"/>
    </location>
</feature>
<feature type="transmembrane region" description="Helical" evidence="6">
    <location>
        <begin position="151"/>
        <end position="171"/>
    </location>
</feature>
<feature type="transmembrane region" description="Helical" evidence="6">
    <location>
        <begin position="83"/>
        <end position="102"/>
    </location>
</feature>
<feature type="transmembrane region" description="Helical" evidence="6">
    <location>
        <begin position="374"/>
        <end position="396"/>
    </location>
</feature>
<feature type="transmembrane region" description="Helical" evidence="6">
    <location>
        <begin position="476"/>
        <end position="493"/>
    </location>
</feature>
<dbReference type="PIRSF" id="PIRSF006060">
    <property type="entry name" value="AA_transporter"/>
    <property type="match status" value="1"/>
</dbReference>
<evidence type="ECO:0000256" key="2">
    <source>
        <dbReference type="ARBA" id="ARBA00008572"/>
    </source>
</evidence>
<name>A0A9R1WBB6_LACSA</name>
<feature type="transmembrane region" description="Helical" evidence="6">
    <location>
        <begin position="109"/>
        <end position="131"/>
    </location>
</feature>
<gene>
    <name evidence="8" type="ORF">LSAT_V11C300107220</name>
</gene>
<proteinExistence type="inferred from homology"/>
<dbReference type="InterPro" id="IPR002293">
    <property type="entry name" value="AA/rel_permease1"/>
</dbReference>
<keyword evidence="3 6" id="KW-0812">Transmembrane</keyword>
<comment type="caution">
    <text evidence="8">The sequence shown here is derived from an EMBL/GenBank/DDBJ whole genome shotgun (WGS) entry which is preliminary data.</text>
</comment>
<evidence type="ECO:0000256" key="4">
    <source>
        <dbReference type="ARBA" id="ARBA00022989"/>
    </source>
</evidence>
<dbReference type="GO" id="GO:0006865">
    <property type="term" value="P:amino acid transport"/>
    <property type="evidence" value="ECO:0000318"/>
    <property type="project" value="GO_Central"/>
</dbReference>
<feature type="transmembrane region" description="Helical" evidence="6">
    <location>
        <begin position="408"/>
        <end position="426"/>
    </location>
</feature>
<feature type="domain" description="Cationic amino acid transporter C-terminal" evidence="7">
    <location>
        <begin position="469"/>
        <end position="518"/>
    </location>
</feature>
<dbReference type="Gene3D" id="1.20.1740.10">
    <property type="entry name" value="Amino acid/polyamine transporter I"/>
    <property type="match status" value="1"/>
</dbReference>
<dbReference type="AlphaFoldDB" id="A0A9R1WBB6"/>
<feature type="transmembrane region" description="Helical" evidence="6">
    <location>
        <begin position="217"/>
        <end position="236"/>
    </location>
</feature>
<keyword evidence="4 6" id="KW-1133">Transmembrane helix</keyword>
<comment type="similarity">
    <text evidence="2">Belongs to the amino acid-polyamine-organocation (APC) superfamily. Cationic amino acid transporter (CAT) (TC 2.A.3.3) family.</text>
</comment>
<protein>
    <recommendedName>
        <fullName evidence="7">Cationic amino acid transporter C-terminal domain-containing protein</fullName>
    </recommendedName>
</protein>
<feature type="transmembrane region" description="Helical" evidence="6">
    <location>
        <begin position="183"/>
        <end position="205"/>
    </location>
</feature>
<sequence>MASSILKIKDLPSLSKTPQRLRKRVLATWTPEQELNQMRLRSGADMKRKLTWFDLIALGVGGMLGVGVFVTTGPVAKDKSGPAVLVSYVIAGISALFSSLCYSEFSIQIPVAGGAFSYLRVTFVYVLLLLQENLWEDPNAWRVEVDGLMEGYNMLDFPAVALIILLTLSLCRSTKESSMLNTVMTVFHVVFFGFIIIAGICYGNTENLIQPKSLAPYGVKGIIDGAAIVYFSYIGYDSVSTMAEEIQNPSKSLPLGIIGSVLIVSVLYCLMALSLCLMVPYNKISSSASFSVAFQHIGWKWASNIVGAGASLGIVASLLVAMLGQARYLCVIGRARLVPSWFAKVHPTSGTPQNATIFLGFCQASIALFTELSIVLEMISIGTLLVFYLVANALIYHRYAIKTNNPPIYTLIFLLLLSSASIGYSISWNLNHQPRWGLVLFGVCMMAITATFQYLMSSGSIQNRENHEWQVPFMPWPAALSIFLNVFLMATLRKLSYERFGVWACFITLFYLLYGVHSTYQAEEIEMEMEGDDGGMREQYCPNSNGEQSKVDIQVL</sequence>
<dbReference type="GO" id="GO:0005886">
    <property type="term" value="C:plasma membrane"/>
    <property type="evidence" value="ECO:0000318"/>
    <property type="project" value="GO_Central"/>
</dbReference>
<evidence type="ECO:0000256" key="5">
    <source>
        <dbReference type="ARBA" id="ARBA00023136"/>
    </source>
</evidence>
<feature type="transmembrane region" description="Helical" evidence="6">
    <location>
        <begin position="438"/>
        <end position="456"/>
    </location>
</feature>
<dbReference type="PANTHER" id="PTHR43243:SF3">
    <property type="entry name" value="OS04G0543600 PROTEIN"/>
    <property type="match status" value="1"/>
</dbReference>
<dbReference type="Pfam" id="PF13906">
    <property type="entry name" value="AA_permease_C"/>
    <property type="match status" value="1"/>
</dbReference>
<evidence type="ECO:0000256" key="1">
    <source>
        <dbReference type="ARBA" id="ARBA00004141"/>
    </source>
</evidence>
<feature type="transmembrane region" description="Helical" evidence="6">
    <location>
        <begin position="301"/>
        <end position="324"/>
    </location>
</feature>
<organism evidence="8 9">
    <name type="scientific">Lactuca sativa</name>
    <name type="common">Garden lettuce</name>
    <dbReference type="NCBI Taxonomy" id="4236"/>
    <lineage>
        <taxon>Eukaryota</taxon>
        <taxon>Viridiplantae</taxon>
        <taxon>Streptophyta</taxon>
        <taxon>Embryophyta</taxon>
        <taxon>Tracheophyta</taxon>
        <taxon>Spermatophyta</taxon>
        <taxon>Magnoliopsida</taxon>
        <taxon>eudicotyledons</taxon>
        <taxon>Gunneridae</taxon>
        <taxon>Pentapetalae</taxon>
        <taxon>asterids</taxon>
        <taxon>campanulids</taxon>
        <taxon>Asterales</taxon>
        <taxon>Asteraceae</taxon>
        <taxon>Cichorioideae</taxon>
        <taxon>Cichorieae</taxon>
        <taxon>Lactucinae</taxon>
        <taxon>Lactuca</taxon>
    </lineage>
</organism>
<evidence type="ECO:0000256" key="6">
    <source>
        <dbReference type="SAM" id="Phobius"/>
    </source>
</evidence>
<keyword evidence="9" id="KW-1185">Reference proteome</keyword>
<evidence type="ECO:0000313" key="9">
    <source>
        <dbReference type="Proteomes" id="UP000235145"/>
    </source>
</evidence>
<dbReference type="Proteomes" id="UP000235145">
    <property type="component" value="Unassembled WGS sequence"/>
</dbReference>
<keyword evidence="5 6" id="KW-0472">Membrane</keyword>
<comment type="subcellular location">
    <subcellularLocation>
        <location evidence="1">Membrane</location>
        <topology evidence="1">Multi-pass membrane protein</topology>
    </subcellularLocation>
</comment>
<feature type="transmembrane region" description="Helical" evidence="6">
    <location>
        <begin position="500"/>
        <end position="520"/>
    </location>
</feature>
<dbReference type="EMBL" id="NBSK02000003">
    <property type="protein sequence ID" value="KAJ0219360.1"/>
    <property type="molecule type" value="Genomic_DNA"/>
</dbReference>
<feature type="transmembrane region" description="Helical" evidence="6">
    <location>
        <begin position="257"/>
        <end position="281"/>
    </location>
</feature>
<dbReference type="InterPro" id="IPR029485">
    <property type="entry name" value="CAT_C"/>
</dbReference>
<accession>A0A9R1WBB6</accession>
<evidence type="ECO:0000256" key="3">
    <source>
        <dbReference type="ARBA" id="ARBA00022692"/>
    </source>
</evidence>
<dbReference type="PANTHER" id="PTHR43243">
    <property type="entry name" value="INNER MEMBRANE TRANSPORTER YGJI-RELATED"/>
    <property type="match status" value="1"/>
</dbReference>
<dbReference type="GO" id="GO:0015171">
    <property type="term" value="F:amino acid transmembrane transporter activity"/>
    <property type="evidence" value="ECO:0000318"/>
    <property type="project" value="GO_Central"/>
</dbReference>
<dbReference type="Pfam" id="PF13520">
    <property type="entry name" value="AA_permease_2"/>
    <property type="match status" value="2"/>
</dbReference>